<name>C4WJK2_9HYPH</name>
<comment type="caution">
    <text evidence="1">The sequence shown here is derived from an EMBL/GenBank/DDBJ whole genome shotgun (WGS) entry which is preliminary data.</text>
</comment>
<gene>
    <name evidence="1" type="ORF">OINT_1000586</name>
</gene>
<reference evidence="1 2" key="1">
    <citation type="submission" date="2009-05" db="EMBL/GenBank/DDBJ databases">
        <authorList>
            <person name="Setubal J.C."/>
            <person name="Boyle S."/>
            <person name="Crasta O.R."/>
            <person name="Gillespie J.J."/>
            <person name="Kenyon R.W."/>
            <person name="Lu J."/>
            <person name="Mane S."/>
            <person name="Nagrani S."/>
            <person name="Shallom J.M."/>
            <person name="Shallom S."/>
            <person name="Shukla M."/>
            <person name="Snyder E.E."/>
            <person name="Sobral B.W."/>
            <person name="Wattam A.R."/>
            <person name="Will R."/>
            <person name="Williams K."/>
            <person name="Yoo H."/>
            <person name="Munk C."/>
            <person name="Tapia R."/>
            <person name="Green L."/>
            <person name="Rogers Y."/>
            <person name="Detter J.C."/>
            <person name="Bruce D."/>
            <person name="Brettin T.S."/>
            <person name="Tsolis R."/>
        </authorList>
    </citation>
    <scope>NUCLEOTIDE SEQUENCE [LARGE SCALE GENOMIC DNA]</scope>
    <source>
        <strain evidence="1 2">LMG 3301</strain>
    </source>
</reference>
<protein>
    <submittedName>
        <fullName evidence="1">Uncharacterized protein</fullName>
    </submittedName>
</protein>
<evidence type="ECO:0000313" key="1">
    <source>
        <dbReference type="EMBL" id="EEQ95230.1"/>
    </source>
</evidence>
<dbReference type="Proteomes" id="UP000004386">
    <property type="component" value="Unassembled WGS sequence"/>
</dbReference>
<accession>C4WJK2</accession>
<dbReference type="AlphaFoldDB" id="C4WJK2"/>
<evidence type="ECO:0000313" key="2">
    <source>
        <dbReference type="Proteomes" id="UP000004386"/>
    </source>
</evidence>
<dbReference type="HOGENOM" id="CLU_2937051_0_0_5"/>
<organism evidence="1 2">
    <name type="scientific">Brucella intermedia LMG 3301</name>
    <dbReference type="NCBI Taxonomy" id="641118"/>
    <lineage>
        <taxon>Bacteria</taxon>
        <taxon>Pseudomonadati</taxon>
        <taxon>Pseudomonadota</taxon>
        <taxon>Alphaproteobacteria</taxon>
        <taxon>Hyphomicrobiales</taxon>
        <taxon>Brucellaceae</taxon>
        <taxon>Brucella/Ochrobactrum group</taxon>
        <taxon>Brucella</taxon>
    </lineage>
</organism>
<dbReference type="EMBL" id="ACQA01000001">
    <property type="protein sequence ID" value="EEQ95230.1"/>
    <property type="molecule type" value="Genomic_DNA"/>
</dbReference>
<sequence>MHMEQQHFSHRRGIAVLALFLFSLRGLYSIKACVFADSPITKAITRMDLCWLNRVTFYLI</sequence>
<proteinExistence type="predicted"/>